<dbReference type="PANTHER" id="PTHR35809:SF1">
    <property type="entry name" value="ARCHAETIDYLSERINE DECARBOXYLASE PROENZYME-RELATED"/>
    <property type="match status" value="1"/>
</dbReference>
<evidence type="ECO:0000256" key="8">
    <source>
        <dbReference type="ARBA" id="ARBA00023239"/>
    </source>
</evidence>
<dbReference type="NCBIfam" id="NF003685">
    <property type="entry name" value="PRK05305.2-5"/>
    <property type="match status" value="1"/>
</dbReference>
<proteinExistence type="inferred from homology"/>
<dbReference type="GO" id="GO:0004609">
    <property type="term" value="F:phosphatidylserine decarboxylase activity"/>
    <property type="evidence" value="ECO:0007669"/>
    <property type="project" value="InterPro"/>
</dbReference>
<evidence type="ECO:0000256" key="6">
    <source>
        <dbReference type="ARBA" id="ARBA00023145"/>
    </source>
</evidence>
<keyword evidence="10" id="KW-0670">Pyruvate</keyword>
<keyword evidence="5 11" id="KW-0472">Membrane</keyword>
<keyword evidence="11" id="KW-0812">Transmembrane</keyword>
<gene>
    <name evidence="12" type="ORF">LCGC14_1675410</name>
</gene>
<keyword evidence="7" id="KW-0594">Phospholipid biosynthesis</keyword>
<comment type="caution">
    <text evidence="12">The sequence shown here is derived from an EMBL/GenBank/DDBJ whole genome shotgun (WGS) entry which is preliminary data.</text>
</comment>
<dbReference type="HAMAP" id="MF_00664">
    <property type="entry name" value="PS_decarb_PSD_A"/>
    <property type="match status" value="1"/>
</dbReference>
<dbReference type="EMBL" id="LAZR01014443">
    <property type="protein sequence ID" value="KKM17476.1"/>
    <property type="molecule type" value="Genomic_DNA"/>
</dbReference>
<organism evidence="12">
    <name type="scientific">marine sediment metagenome</name>
    <dbReference type="NCBI Taxonomy" id="412755"/>
    <lineage>
        <taxon>unclassified sequences</taxon>
        <taxon>metagenomes</taxon>
        <taxon>ecological metagenomes</taxon>
    </lineage>
</organism>
<protein>
    <recommendedName>
        <fullName evidence="13">Phosphatidylserine decarboxylase</fullName>
    </recommendedName>
</protein>
<dbReference type="PANTHER" id="PTHR35809">
    <property type="entry name" value="ARCHAETIDYLSERINE DECARBOXYLASE PROENZYME-RELATED"/>
    <property type="match status" value="1"/>
</dbReference>
<keyword evidence="9" id="KW-1208">Phospholipid metabolism</keyword>
<evidence type="ECO:0000256" key="10">
    <source>
        <dbReference type="ARBA" id="ARBA00023317"/>
    </source>
</evidence>
<keyword evidence="8" id="KW-0456">Lyase</keyword>
<evidence type="ECO:0000256" key="4">
    <source>
        <dbReference type="ARBA" id="ARBA00023098"/>
    </source>
</evidence>
<evidence type="ECO:0000256" key="7">
    <source>
        <dbReference type="ARBA" id="ARBA00023209"/>
    </source>
</evidence>
<keyword evidence="4" id="KW-0443">Lipid metabolism</keyword>
<keyword evidence="6" id="KW-0865">Zymogen</keyword>
<evidence type="ECO:0000256" key="2">
    <source>
        <dbReference type="ARBA" id="ARBA00022516"/>
    </source>
</evidence>
<dbReference type="Pfam" id="PF02666">
    <property type="entry name" value="PS_Dcarbxylase"/>
    <property type="match status" value="1"/>
</dbReference>
<dbReference type="AlphaFoldDB" id="A0A0F9HQ74"/>
<keyword evidence="1" id="KW-1003">Cell membrane</keyword>
<feature type="non-terminal residue" evidence="12">
    <location>
        <position position="1"/>
    </location>
</feature>
<name>A0A0F9HQ74_9ZZZZ</name>
<sequence>PFIAVFFILTVVSIFVFGPRWTILPLVLLFFMLYFFRDPERVVPSGPGYISPADGKILFTEHEPEEQFLDSRKVMKISIFMSPMNVHVNRVPCDGEVVDVIHKPGSFMAAYRKEASWKNENTAMHLKCDEGPDIVVRQVAGFVARRTVNRAKPGDRLRRGERYGIIKFSSRLDVYLPEDVALKVKPGDRVYAGETVLAVRAERAE</sequence>
<evidence type="ECO:0000256" key="11">
    <source>
        <dbReference type="SAM" id="Phobius"/>
    </source>
</evidence>
<evidence type="ECO:0008006" key="13">
    <source>
        <dbReference type="Google" id="ProtNLM"/>
    </source>
</evidence>
<keyword evidence="11" id="KW-1133">Transmembrane helix</keyword>
<keyword evidence="2" id="KW-0444">Lipid biosynthesis</keyword>
<reference evidence="12" key="1">
    <citation type="journal article" date="2015" name="Nature">
        <title>Complex archaea that bridge the gap between prokaryotes and eukaryotes.</title>
        <authorList>
            <person name="Spang A."/>
            <person name="Saw J.H."/>
            <person name="Jorgensen S.L."/>
            <person name="Zaremba-Niedzwiedzka K."/>
            <person name="Martijn J."/>
            <person name="Lind A.E."/>
            <person name="van Eijk R."/>
            <person name="Schleper C."/>
            <person name="Guy L."/>
            <person name="Ettema T.J."/>
        </authorList>
    </citation>
    <scope>NUCLEOTIDE SEQUENCE</scope>
</reference>
<dbReference type="NCBIfam" id="NF003678">
    <property type="entry name" value="PRK05305.1-2"/>
    <property type="match status" value="1"/>
</dbReference>
<feature type="transmembrane region" description="Helical" evidence="11">
    <location>
        <begin position="6"/>
        <end position="36"/>
    </location>
</feature>
<keyword evidence="3" id="KW-0210">Decarboxylase</keyword>
<dbReference type="InterPro" id="IPR003817">
    <property type="entry name" value="PS_Dcarbxylase"/>
</dbReference>
<evidence type="ECO:0000256" key="1">
    <source>
        <dbReference type="ARBA" id="ARBA00022475"/>
    </source>
</evidence>
<dbReference type="GO" id="GO:0008654">
    <property type="term" value="P:phospholipid biosynthetic process"/>
    <property type="evidence" value="ECO:0007669"/>
    <property type="project" value="UniProtKB-KW"/>
</dbReference>
<evidence type="ECO:0000256" key="3">
    <source>
        <dbReference type="ARBA" id="ARBA00022793"/>
    </source>
</evidence>
<evidence type="ECO:0000256" key="9">
    <source>
        <dbReference type="ARBA" id="ARBA00023264"/>
    </source>
</evidence>
<accession>A0A0F9HQ74</accession>
<evidence type="ECO:0000256" key="5">
    <source>
        <dbReference type="ARBA" id="ARBA00023136"/>
    </source>
</evidence>
<dbReference type="InterPro" id="IPR033175">
    <property type="entry name" value="PSD-A"/>
</dbReference>
<evidence type="ECO:0000313" key="12">
    <source>
        <dbReference type="EMBL" id="KKM17476.1"/>
    </source>
</evidence>